<dbReference type="Gene3D" id="1.10.287.1080">
    <property type="entry name" value="MazG-like"/>
    <property type="match status" value="1"/>
</dbReference>
<keyword evidence="2" id="KW-0378">Hydrolase</keyword>
<name>A0A6M3JPR4_9ZZZZ</name>
<evidence type="ECO:0000259" key="1">
    <source>
        <dbReference type="Pfam" id="PF03819"/>
    </source>
</evidence>
<dbReference type="EMBL" id="MT141842">
    <property type="protein sequence ID" value="QJA71042.1"/>
    <property type="molecule type" value="Genomic_DNA"/>
</dbReference>
<sequence length="107" mass="12554">MKAQFNGLFPSEAERLFLLIEEAGEVQHIVGKILRRGYQSYHPEDPDYSNRKLLEKELGDLLFAIDLMIRCHDVDEQSIEHSKRLKSGTVQQYLHHQSRDADGNFWR</sequence>
<feature type="domain" description="NTP pyrophosphohydrolase MazG-like" evidence="1">
    <location>
        <begin position="18"/>
        <end position="70"/>
    </location>
</feature>
<dbReference type="SUPFAM" id="SSF101386">
    <property type="entry name" value="all-alpha NTP pyrophosphatases"/>
    <property type="match status" value="1"/>
</dbReference>
<gene>
    <name evidence="2" type="ORF">MM415A03401_0003</name>
</gene>
<dbReference type="GO" id="GO:0016787">
    <property type="term" value="F:hydrolase activity"/>
    <property type="evidence" value="ECO:0007669"/>
    <property type="project" value="UniProtKB-KW"/>
</dbReference>
<proteinExistence type="predicted"/>
<dbReference type="InterPro" id="IPR004518">
    <property type="entry name" value="MazG-like_dom"/>
</dbReference>
<evidence type="ECO:0000313" key="2">
    <source>
        <dbReference type="EMBL" id="QJA71042.1"/>
    </source>
</evidence>
<dbReference type="Pfam" id="PF03819">
    <property type="entry name" value="MazG"/>
    <property type="match status" value="1"/>
</dbReference>
<protein>
    <submittedName>
        <fullName evidence="2">Putative nucleotide pyrophosphohydrolase domain-containing protein</fullName>
    </submittedName>
</protein>
<accession>A0A6M3JPR4</accession>
<organism evidence="2">
    <name type="scientific">viral metagenome</name>
    <dbReference type="NCBI Taxonomy" id="1070528"/>
    <lineage>
        <taxon>unclassified sequences</taxon>
        <taxon>metagenomes</taxon>
        <taxon>organismal metagenomes</taxon>
    </lineage>
</organism>
<reference evidence="2" key="1">
    <citation type="submission" date="2020-03" db="EMBL/GenBank/DDBJ databases">
        <title>The deep terrestrial virosphere.</title>
        <authorList>
            <person name="Holmfeldt K."/>
            <person name="Nilsson E."/>
            <person name="Simone D."/>
            <person name="Lopez-Fernandez M."/>
            <person name="Wu X."/>
            <person name="de Brujin I."/>
            <person name="Lundin D."/>
            <person name="Andersson A."/>
            <person name="Bertilsson S."/>
            <person name="Dopson M."/>
        </authorList>
    </citation>
    <scope>NUCLEOTIDE SEQUENCE</scope>
    <source>
        <strain evidence="2">MM415A03401</strain>
    </source>
</reference>
<dbReference type="AlphaFoldDB" id="A0A6M3JPR4"/>